<evidence type="ECO:0000313" key="3">
    <source>
        <dbReference type="Proteomes" id="UP000598820"/>
    </source>
</evidence>
<proteinExistence type="predicted"/>
<dbReference type="AlphaFoldDB" id="A0A927AQ33"/>
<dbReference type="EMBL" id="JACWZY010000002">
    <property type="protein sequence ID" value="MBD2699583.1"/>
    <property type="molecule type" value="Genomic_DNA"/>
</dbReference>
<feature type="chain" id="PRO_5037205327" evidence="1">
    <location>
        <begin position="21"/>
        <end position="394"/>
    </location>
</feature>
<accession>A0A927AQ33</accession>
<organism evidence="2 3">
    <name type="scientific">Spirosoma profusum</name>
    <dbReference type="NCBI Taxonomy" id="2771354"/>
    <lineage>
        <taxon>Bacteria</taxon>
        <taxon>Pseudomonadati</taxon>
        <taxon>Bacteroidota</taxon>
        <taxon>Cytophagia</taxon>
        <taxon>Cytophagales</taxon>
        <taxon>Cytophagaceae</taxon>
        <taxon>Spirosoma</taxon>
    </lineage>
</organism>
<evidence type="ECO:0000313" key="2">
    <source>
        <dbReference type="EMBL" id="MBD2699583.1"/>
    </source>
</evidence>
<reference evidence="2" key="1">
    <citation type="submission" date="2020-09" db="EMBL/GenBank/DDBJ databases">
        <authorList>
            <person name="Kim M.K."/>
        </authorList>
    </citation>
    <scope>NUCLEOTIDE SEQUENCE</scope>
    <source>
        <strain evidence="2">BT702</strain>
    </source>
</reference>
<feature type="signal peptide" evidence="1">
    <location>
        <begin position="1"/>
        <end position="20"/>
    </location>
</feature>
<dbReference type="RefSeq" id="WP_190885440.1">
    <property type="nucleotide sequence ID" value="NZ_JACWZY010000002.1"/>
</dbReference>
<keyword evidence="3" id="KW-1185">Reference proteome</keyword>
<name>A0A927AQ33_9BACT</name>
<keyword evidence="1" id="KW-0732">Signal</keyword>
<sequence>MLRLLFSFCISWLLVQPVSAQTTPKRLMIYNGYPSSFNLSENNRELSKVAASMAQYNYVVLGRDLEKAVHKDHVFTQNLMTNAATNSVRFYGYIDLGVTPPLQNHSTAEIETRILEWKAMGVDGIFFDDVEYDYGVSRARMNGAIQYAHAQSLSVVVNGNKPDEIFGQQINPTYNPTGAGTPIDSRDAYLSESFLISLGSYTNPGDWIPKAALVESYRQQLGFRIWSCTTNSLAQANATDTQVAPLFAYAWYGAWLYGHEATSWGEYEYSATEPNNGVAPFRPRPNPSNPGTAFVGPVRQSGNLLTRYTNTGRIQIDISNHVGAFINCTSFVSTGSGNWQTTSLWSSSRLPLACDVVTIQPGHIITLTGNAEAGQLLLRGNLRPSTYRLQFRIY</sequence>
<comment type="caution">
    <text evidence="2">The sequence shown here is derived from an EMBL/GenBank/DDBJ whole genome shotgun (WGS) entry which is preliminary data.</text>
</comment>
<dbReference type="Proteomes" id="UP000598820">
    <property type="component" value="Unassembled WGS sequence"/>
</dbReference>
<protein>
    <submittedName>
        <fullName evidence="2">Uncharacterized protein</fullName>
    </submittedName>
</protein>
<evidence type="ECO:0000256" key="1">
    <source>
        <dbReference type="SAM" id="SignalP"/>
    </source>
</evidence>
<gene>
    <name evidence="2" type="ORF">IC229_02970</name>
</gene>